<dbReference type="Proteomes" id="UP000051660">
    <property type="component" value="Unassembled WGS sequence"/>
</dbReference>
<dbReference type="EMBL" id="LLYB01000047">
    <property type="protein sequence ID" value="KRR26167.1"/>
    <property type="molecule type" value="Genomic_DNA"/>
</dbReference>
<comment type="caution">
    <text evidence="1">The sequence shown here is derived from an EMBL/GenBank/DDBJ whole genome shotgun (WGS) entry which is preliminary data.</text>
</comment>
<evidence type="ECO:0000313" key="2">
    <source>
        <dbReference type="Proteomes" id="UP000051660"/>
    </source>
</evidence>
<sequence>MQGRQGAGREVKWNSSNEFVKIKCGLGRSTSIVLMCFRIAEARQQSISPNLNNCSTMPRDDVFIGAAEVAQQIRKIFGFHTGREAGRI</sequence>
<gene>
    <name evidence="1" type="ORF">CQ14_21000</name>
</gene>
<name>A0A0R3N1E2_9BRAD</name>
<reference evidence="1 2" key="1">
    <citation type="submission" date="2014-03" db="EMBL/GenBank/DDBJ databases">
        <title>Bradyrhizobium valentinum sp. nov., isolated from effective nodules of Lupinus mariae-josephae, a lupine endemic of basic-lime soils in Eastern Spain.</title>
        <authorList>
            <person name="Duran D."/>
            <person name="Rey L."/>
            <person name="Navarro A."/>
            <person name="Busquets A."/>
            <person name="Imperial J."/>
            <person name="Ruiz-Argueso T."/>
        </authorList>
    </citation>
    <scope>NUCLEOTIDE SEQUENCE [LARGE SCALE GENOMIC DNA]</scope>
    <source>
        <strain evidence="1 2">CCBAU 23086</strain>
    </source>
</reference>
<organism evidence="1 2">
    <name type="scientific">Bradyrhizobium lablabi</name>
    <dbReference type="NCBI Taxonomy" id="722472"/>
    <lineage>
        <taxon>Bacteria</taxon>
        <taxon>Pseudomonadati</taxon>
        <taxon>Pseudomonadota</taxon>
        <taxon>Alphaproteobacteria</taxon>
        <taxon>Hyphomicrobiales</taxon>
        <taxon>Nitrobacteraceae</taxon>
        <taxon>Bradyrhizobium</taxon>
    </lineage>
</organism>
<accession>A0A0R3N1E2</accession>
<dbReference type="AlphaFoldDB" id="A0A0R3N1E2"/>
<proteinExistence type="predicted"/>
<evidence type="ECO:0000313" key="1">
    <source>
        <dbReference type="EMBL" id="KRR26167.1"/>
    </source>
</evidence>
<protein>
    <submittedName>
        <fullName evidence="1">Uncharacterized protein</fullName>
    </submittedName>
</protein>